<feature type="chain" id="PRO_5038600213" description="Lipocalin-like domain-containing protein" evidence="1">
    <location>
        <begin position="22"/>
        <end position="127"/>
    </location>
</feature>
<evidence type="ECO:0000313" key="3">
    <source>
        <dbReference type="Proteomes" id="UP000683139"/>
    </source>
</evidence>
<reference evidence="2" key="1">
    <citation type="submission" date="2021-03" db="EMBL/GenBank/DDBJ databases">
        <title>Antimicrobial resistance genes in bacteria isolated from Japanese honey, and their potential for conferring macrolide and lincosamide resistance in the American foulbrood pathogen Paenibacillus larvae.</title>
        <authorList>
            <person name="Okamoto M."/>
            <person name="Kumagai M."/>
            <person name="Kanamori H."/>
            <person name="Takamatsu D."/>
        </authorList>
    </citation>
    <scope>NUCLEOTIDE SEQUENCE</scope>
    <source>
        <strain evidence="2">J40TS1</strain>
    </source>
</reference>
<sequence length="127" mass="14925">MPKFMTLMLLLMVTVFLTSCKQDNKAMLLGVWESDQVSQIVGSDEELGQYNYLEVTETNIHAKTFNYVSVEGGSSQRNFSEEEKNINYQWITEKQILLQDSLFEIELKKDQMVLKSKNIEIHYYKKR</sequence>
<accession>A0A919YVQ9</accession>
<evidence type="ECO:0000256" key="1">
    <source>
        <dbReference type="SAM" id="SignalP"/>
    </source>
</evidence>
<protein>
    <recommendedName>
        <fullName evidence="4">Lipocalin-like domain-containing protein</fullName>
    </recommendedName>
</protein>
<proteinExistence type="predicted"/>
<name>A0A919YVQ9_9BACL</name>
<evidence type="ECO:0000313" key="2">
    <source>
        <dbReference type="EMBL" id="GIP18131.1"/>
    </source>
</evidence>
<dbReference type="PROSITE" id="PS51257">
    <property type="entry name" value="PROKAR_LIPOPROTEIN"/>
    <property type="match status" value="1"/>
</dbReference>
<evidence type="ECO:0008006" key="4">
    <source>
        <dbReference type="Google" id="ProtNLM"/>
    </source>
</evidence>
<dbReference type="RefSeq" id="WP_213518155.1">
    <property type="nucleotide sequence ID" value="NZ_BOSE01000007.1"/>
</dbReference>
<feature type="signal peptide" evidence="1">
    <location>
        <begin position="1"/>
        <end position="21"/>
    </location>
</feature>
<keyword evidence="3" id="KW-1185">Reference proteome</keyword>
<keyword evidence="1" id="KW-0732">Signal</keyword>
<gene>
    <name evidence="2" type="ORF">J40TS1_37730</name>
</gene>
<comment type="caution">
    <text evidence="2">The sequence shown here is derived from an EMBL/GenBank/DDBJ whole genome shotgun (WGS) entry which is preliminary data.</text>
</comment>
<dbReference type="EMBL" id="BOSE01000007">
    <property type="protein sequence ID" value="GIP18131.1"/>
    <property type="molecule type" value="Genomic_DNA"/>
</dbReference>
<dbReference type="Proteomes" id="UP000683139">
    <property type="component" value="Unassembled WGS sequence"/>
</dbReference>
<dbReference type="AlphaFoldDB" id="A0A919YVQ9"/>
<organism evidence="2 3">
    <name type="scientific">Paenibacillus montaniterrae</name>
    <dbReference type="NCBI Taxonomy" id="429341"/>
    <lineage>
        <taxon>Bacteria</taxon>
        <taxon>Bacillati</taxon>
        <taxon>Bacillota</taxon>
        <taxon>Bacilli</taxon>
        <taxon>Bacillales</taxon>
        <taxon>Paenibacillaceae</taxon>
        <taxon>Paenibacillus</taxon>
    </lineage>
</organism>